<dbReference type="EMBL" id="NPDY01000014">
    <property type="protein sequence ID" value="PJZ68922.1"/>
    <property type="molecule type" value="Genomic_DNA"/>
</dbReference>
<sequence>MQVNRTHSLRTSAKRRLGFFRGRSCKKTLTSIILALCYLNSQGCIPYLFHLGKEQAKILYDRRSFEEVRLDPNVSSKTKTKLKEVEKIRDFGIEKIALSPKGGFQSFVQLNREAIGWHVSACHPLRFESYTWWFPIVGSVPYKGYFSLEMTKEEEARLKEEGWDTRIRVTAGYSTLGWFEDPLFSSQLYENESELISLILHEMAHATVYFKGDTIFNESYASFVEEVGTESYLFSTGGKTSVELWKKEERDRNRYMFLLKSTAKKLESIYSKGGAEAEILEQKKSVILQFKKELMEEAKSWSGVNLKKLSEKDWNNEDFLGMLRYHSGSGYFHKRFEELGKDFGKFHEEMRKLSELSNEQRKELLDSASKAESSSL</sequence>
<dbReference type="Proteomes" id="UP000231962">
    <property type="component" value="Unassembled WGS sequence"/>
</dbReference>
<dbReference type="AlphaFoldDB" id="A0A2M9ZNN3"/>
<dbReference type="PIRSF" id="PIRSF029285">
    <property type="entry name" value="Aminopept"/>
    <property type="match status" value="1"/>
</dbReference>
<comment type="caution">
    <text evidence="2">The sequence shown here is derived from an EMBL/GenBank/DDBJ whole genome shotgun (WGS) entry which is preliminary data.</text>
</comment>
<proteinExistence type="predicted"/>
<gene>
    <name evidence="1" type="ORF">CH360_13660</name>
    <name evidence="2" type="ORF">CH373_08055</name>
</gene>
<dbReference type="EMBL" id="NPDZ01000004">
    <property type="protein sequence ID" value="PJZ73677.1"/>
    <property type="molecule type" value="Genomic_DNA"/>
</dbReference>
<evidence type="ECO:0000313" key="2">
    <source>
        <dbReference type="EMBL" id="PJZ73677.1"/>
    </source>
</evidence>
<reference evidence="3 4" key="1">
    <citation type="submission" date="2017-07" db="EMBL/GenBank/DDBJ databases">
        <title>Leptospira spp. isolated from tropical soils.</title>
        <authorList>
            <person name="Thibeaux R."/>
            <person name="Iraola G."/>
            <person name="Ferres I."/>
            <person name="Bierque E."/>
            <person name="Girault D."/>
            <person name="Soupe-Gilbert M.-E."/>
            <person name="Picardeau M."/>
            <person name="Goarant C."/>
        </authorList>
    </citation>
    <scope>NUCLEOTIDE SEQUENCE [LARGE SCALE GENOMIC DNA]</scope>
    <source>
        <strain evidence="2 4">FH1-B-B1</strain>
        <strain evidence="1 3">FH1-B-C1</strain>
    </source>
</reference>
<keyword evidence="2" id="KW-0031">Aminopeptidase</keyword>
<dbReference type="InterPro" id="IPR014553">
    <property type="entry name" value="Aminopept"/>
</dbReference>
<keyword evidence="2" id="KW-0645">Protease</keyword>
<evidence type="ECO:0000313" key="4">
    <source>
        <dbReference type="Proteomes" id="UP000231990"/>
    </source>
</evidence>
<name>A0A2M9ZNN3_9LEPT</name>
<evidence type="ECO:0000313" key="1">
    <source>
        <dbReference type="EMBL" id="PJZ68922.1"/>
    </source>
</evidence>
<keyword evidence="2" id="KW-0378">Hydrolase</keyword>
<dbReference type="GO" id="GO:0004177">
    <property type="term" value="F:aminopeptidase activity"/>
    <property type="evidence" value="ECO:0007669"/>
    <property type="project" value="UniProtKB-KW"/>
</dbReference>
<organism evidence="2 4">
    <name type="scientific">Leptospira perolatii</name>
    <dbReference type="NCBI Taxonomy" id="2023191"/>
    <lineage>
        <taxon>Bacteria</taxon>
        <taxon>Pseudomonadati</taxon>
        <taxon>Spirochaetota</taxon>
        <taxon>Spirochaetia</taxon>
        <taxon>Leptospirales</taxon>
        <taxon>Leptospiraceae</taxon>
        <taxon>Leptospira</taxon>
    </lineage>
</organism>
<dbReference type="RefSeq" id="WP_100714612.1">
    <property type="nucleotide sequence ID" value="NZ_NPDY01000014.1"/>
</dbReference>
<protein>
    <submittedName>
        <fullName evidence="2">Aminopeptidase</fullName>
    </submittedName>
</protein>
<dbReference type="OrthoDB" id="357991at2"/>
<dbReference type="Pfam" id="PF10023">
    <property type="entry name" value="Aminopep"/>
    <property type="match status" value="1"/>
</dbReference>
<keyword evidence="3" id="KW-1185">Reference proteome</keyword>
<evidence type="ECO:0000313" key="3">
    <source>
        <dbReference type="Proteomes" id="UP000231962"/>
    </source>
</evidence>
<accession>A0A2M9ZNN3</accession>
<dbReference type="Proteomes" id="UP000231990">
    <property type="component" value="Unassembled WGS sequence"/>
</dbReference>